<dbReference type="RefSeq" id="WP_371837880.1">
    <property type="nucleotide sequence ID" value="NZ_JBGMEK010000007.1"/>
</dbReference>
<dbReference type="InterPro" id="IPR017740">
    <property type="entry name" value="TssA-like"/>
</dbReference>
<dbReference type="NCBIfam" id="TIGR03363">
    <property type="entry name" value="VI_chp_8"/>
    <property type="match status" value="1"/>
</dbReference>
<organism evidence="3 4">
    <name type="scientific">Microbulbifer epialgicus</name>
    <dbReference type="NCBI Taxonomy" id="393907"/>
    <lineage>
        <taxon>Bacteria</taxon>
        <taxon>Pseudomonadati</taxon>
        <taxon>Pseudomonadota</taxon>
        <taxon>Gammaproteobacteria</taxon>
        <taxon>Cellvibrionales</taxon>
        <taxon>Microbulbiferaceae</taxon>
        <taxon>Microbulbifer</taxon>
    </lineage>
</organism>
<gene>
    <name evidence="3" type="primary">tssA</name>
    <name evidence="3" type="ORF">ACCI49_05010</name>
</gene>
<proteinExistence type="predicted"/>
<reference evidence="3 4" key="1">
    <citation type="submission" date="2024-08" db="EMBL/GenBank/DDBJ databases">
        <authorList>
            <person name="Ishaq N."/>
        </authorList>
    </citation>
    <scope>NUCLEOTIDE SEQUENCE [LARGE SCALE GENOMIC DNA]</scope>
    <source>
        <strain evidence="3 4">DSM 18651</strain>
    </source>
</reference>
<protein>
    <submittedName>
        <fullName evidence="3">Type VI secretion system protein TssA</fullName>
    </submittedName>
</protein>
<evidence type="ECO:0000313" key="3">
    <source>
        <dbReference type="EMBL" id="MFA0810272.1"/>
    </source>
</evidence>
<comment type="caution">
    <text evidence="3">The sequence shown here is derived from an EMBL/GenBank/DDBJ whole genome shotgun (WGS) entry which is preliminary data.</text>
</comment>
<feature type="region of interest" description="Disordered" evidence="1">
    <location>
        <begin position="383"/>
        <end position="432"/>
    </location>
</feature>
<feature type="domain" description="ImpA N-terminal" evidence="2">
    <location>
        <begin position="14"/>
        <end position="141"/>
    </location>
</feature>
<accession>A0ABV4NX20</accession>
<dbReference type="PANTHER" id="PTHR37951">
    <property type="entry name" value="CYTOPLASMIC PROTEIN-RELATED"/>
    <property type="match status" value="1"/>
</dbReference>
<evidence type="ECO:0000259" key="2">
    <source>
        <dbReference type="Pfam" id="PF06812"/>
    </source>
</evidence>
<dbReference type="Pfam" id="PF06812">
    <property type="entry name" value="ImpA_N"/>
    <property type="match status" value="1"/>
</dbReference>
<dbReference type="InterPro" id="IPR010657">
    <property type="entry name" value="ImpA_N"/>
</dbReference>
<keyword evidence="4" id="KW-1185">Reference proteome</keyword>
<dbReference type="Proteomes" id="UP001569428">
    <property type="component" value="Unassembled WGS sequence"/>
</dbReference>
<dbReference type="PANTHER" id="PTHR37951:SF1">
    <property type="entry name" value="TYPE VI SECRETION SYSTEM COMPONENT TSSA1"/>
    <property type="match status" value="1"/>
</dbReference>
<sequence>MAFPNTINIEELVAPISPESPVGEDIREDRSPTSDYYSIKDARNSARAAERSAMFDETDTDLLAPWRDVAKSAEKILTKKSKDLEVASWYTEALIRLHGFAGLRDGLQLIDQFVEDFWDGLYPLPDEDGIETKVAPLTGLNGDGGDGTLMMPIRSAPVTPEGDYGDFSFFQHQQARDADRIADDDAKAARIETLGYSFEDVNQCVNSASNEWSQNLIETIESSIAHYKNINDALRKSCGHDAPPSTNISSLLDEVLRTARFIYKTQLESIAAQAEATTTQGDESESAEAVSDDAVPNVAATLVANAIVAPTGPVSSREDALRLLEQAAKYFRTYEPHTPLAPGLERLIGWGRMTVSELMTELLPDEQSRALYSQLTGVRLDGTDTQRYVAPPVSSGTPPSAPVPSEPAAAASEPASDDAWGGQPQEEANTGW</sequence>
<dbReference type="EMBL" id="JBGMEK010000007">
    <property type="protein sequence ID" value="MFA0810272.1"/>
    <property type="molecule type" value="Genomic_DNA"/>
</dbReference>
<evidence type="ECO:0000256" key="1">
    <source>
        <dbReference type="SAM" id="MobiDB-lite"/>
    </source>
</evidence>
<evidence type="ECO:0000313" key="4">
    <source>
        <dbReference type="Proteomes" id="UP001569428"/>
    </source>
</evidence>
<name>A0ABV4NX20_9GAMM</name>